<name>F9GFQ8_FUSOF</name>
<comment type="caution">
    <text evidence="3">The sequence shown here is derived from an EMBL/GenBank/DDBJ whole genome shotgun (WGS) entry which is preliminary data.</text>
</comment>
<protein>
    <submittedName>
        <fullName evidence="3">Uncharacterized protein</fullName>
    </submittedName>
</protein>
<evidence type="ECO:0000313" key="3">
    <source>
        <dbReference type="EMBL" id="EGU71999.1"/>
    </source>
</evidence>
<dbReference type="STRING" id="660025.F9GFQ8"/>
<evidence type="ECO:0000256" key="2">
    <source>
        <dbReference type="ARBA" id="ARBA00023128"/>
    </source>
</evidence>
<keyword evidence="2" id="KW-0496">Mitochondrion</keyword>
<feature type="non-terminal residue" evidence="3">
    <location>
        <position position="219"/>
    </location>
</feature>
<comment type="subcellular location">
    <subcellularLocation>
        <location evidence="1">Mitochondrion</location>
    </subcellularLocation>
</comment>
<reference evidence="3" key="1">
    <citation type="journal article" date="2012" name="Mol. Plant Microbe Interact.">
        <title>A highly conserved effector in Fusarium oxysporum is required for full virulence on Arabidopsis.</title>
        <authorList>
            <person name="Thatcher L.F."/>
            <person name="Gardiner D.M."/>
            <person name="Kazan K."/>
            <person name="Manners J."/>
        </authorList>
    </citation>
    <scope>NUCLEOTIDE SEQUENCE [LARGE SCALE GENOMIC DNA]</scope>
    <source>
        <strain evidence="3">Fo5176</strain>
    </source>
</reference>
<sequence length="219" mass="24889">DNDNIWKAAKYLKSGEDTAFGKVPQLTRADGTRTTNNREQAEEMLTTFFPPLPEQIEEEGERPQRGAAISMPDITMEEVERQLSMAKSWKAPGEDGLPAVVWKQIWPSVKDRVLSLFRASLREGVLPSQWRHAKIIPLKKPNKENYSIAKAWRPISLLSTLGKILESVVAERISHAVETYGLLPTNHFGARKQRSAEQALMLLQEQIYAAWRGRWILSL</sequence>
<dbReference type="EMBL" id="AFQF01007234">
    <property type="protein sequence ID" value="EGU71999.1"/>
    <property type="molecule type" value="Genomic_DNA"/>
</dbReference>
<dbReference type="InterPro" id="IPR043502">
    <property type="entry name" value="DNA/RNA_pol_sf"/>
</dbReference>
<dbReference type="SUPFAM" id="SSF56672">
    <property type="entry name" value="DNA/RNA polymerases"/>
    <property type="match status" value="1"/>
</dbReference>
<organism evidence="3">
    <name type="scientific">Fusarium oxysporum (strain Fo5176)</name>
    <name type="common">Fusarium vascular wilt</name>
    <dbReference type="NCBI Taxonomy" id="660025"/>
    <lineage>
        <taxon>Eukaryota</taxon>
        <taxon>Fungi</taxon>
        <taxon>Dikarya</taxon>
        <taxon>Ascomycota</taxon>
        <taxon>Pezizomycotina</taxon>
        <taxon>Sordariomycetes</taxon>
        <taxon>Hypocreomycetidae</taxon>
        <taxon>Hypocreales</taxon>
        <taxon>Nectriaceae</taxon>
        <taxon>Fusarium</taxon>
        <taxon>Fusarium oxysporum species complex</taxon>
    </lineage>
</organism>
<dbReference type="PANTHER" id="PTHR33481">
    <property type="entry name" value="REVERSE TRANSCRIPTASE"/>
    <property type="match status" value="1"/>
</dbReference>
<dbReference type="GO" id="GO:0005739">
    <property type="term" value="C:mitochondrion"/>
    <property type="evidence" value="ECO:0007669"/>
    <property type="project" value="UniProtKB-SubCell"/>
</dbReference>
<dbReference type="OrthoDB" id="5244787at2759"/>
<dbReference type="AlphaFoldDB" id="F9GFQ8"/>
<proteinExistence type="predicted"/>
<dbReference type="PANTHER" id="PTHR33481:SF1">
    <property type="entry name" value="ENDONUCLEASE_EXONUCLEASE_PHOSPHATASE DOMAIN-CONTAINING PROTEIN-RELATED"/>
    <property type="match status" value="1"/>
</dbReference>
<accession>F9GFQ8</accession>
<gene>
    <name evidence="3" type="ORF">FOXB_17492</name>
</gene>
<feature type="non-terminal residue" evidence="3">
    <location>
        <position position="1"/>
    </location>
</feature>
<evidence type="ECO:0000256" key="1">
    <source>
        <dbReference type="ARBA" id="ARBA00004173"/>
    </source>
</evidence>